<dbReference type="SUPFAM" id="SSF47113">
    <property type="entry name" value="Histone-fold"/>
    <property type="match status" value="1"/>
</dbReference>
<dbReference type="Proteomes" id="UP001175228">
    <property type="component" value="Unassembled WGS sequence"/>
</dbReference>
<dbReference type="PANTHER" id="PTHR10252">
    <property type="entry name" value="HISTONE-LIKE TRANSCRIPTION FACTOR CCAAT-RELATED"/>
    <property type="match status" value="1"/>
</dbReference>
<dbReference type="PANTHER" id="PTHR10252:SF54">
    <property type="entry name" value="CHROMATIN ACCESSIBILITY COMPLEX PROTEIN 1"/>
    <property type="match status" value="1"/>
</dbReference>
<feature type="compositionally biased region" description="Basic and acidic residues" evidence="3">
    <location>
        <begin position="22"/>
        <end position="34"/>
    </location>
</feature>
<comment type="caution">
    <text evidence="5">The sequence shown here is derived from an EMBL/GenBank/DDBJ whole genome shotgun (WGS) entry which is preliminary data.</text>
</comment>
<dbReference type="Gene3D" id="1.10.20.10">
    <property type="entry name" value="Histone, subunit A"/>
    <property type="match status" value="1"/>
</dbReference>
<sequence>MASRSTSPTEIPVETDAPAIDSHNHDSDPKDIGEKKKRVKKAPQPVVREAGKSLFPVSRVQKIIKADKDIPIIAKEATFLISLATEEFIKRLCEAAHRSAERNSRQTIQHKDLATIVRKDDEFLFLEEIIPWTITDGPAVKRKPKQPGADNSGDTGLTLLDQFVSKKAAPIVEDGLEEDIMMNDDGTMTVG</sequence>
<dbReference type="Pfam" id="PF00808">
    <property type="entry name" value="CBFD_NFYB_HMF"/>
    <property type="match status" value="1"/>
</dbReference>
<evidence type="ECO:0000313" key="5">
    <source>
        <dbReference type="EMBL" id="KAK0504171.1"/>
    </source>
</evidence>
<feature type="region of interest" description="Disordered" evidence="3">
    <location>
        <begin position="1"/>
        <end position="45"/>
    </location>
</feature>
<evidence type="ECO:0000256" key="1">
    <source>
        <dbReference type="ARBA" id="ARBA00004123"/>
    </source>
</evidence>
<protein>
    <submittedName>
        <fullName evidence="5">Histone-fold-containing protein</fullName>
    </submittedName>
</protein>
<dbReference type="AlphaFoldDB" id="A0AA39QLS4"/>
<dbReference type="InterPro" id="IPR003958">
    <property type="entry name" value="CBFA_NFYB_domain"/>
</dbReference>
<feature type="domain" description="Transcription factor CBF/NF-Y/archaeal histone" evidence="4">
    <location>
        <begin position="55"/>
        <end position="115"/>
    </location>
</feature>
<comment type="subcellular location">
    <subcellularLocation>
        <location evidence="1">Nucleus</location>
    </subcellularLocation>
</comment>
<dbReference type="GO" id="GO:0046982">
    <property type="term" value="F:protein heterodimerization activity"/>
    <property type="evidence" value="ECO:0007669"/>
    <property type="project" value="InterPro"/>
</dbReference>
<evidence type="ECO:0000259" key="4">
    <source>
        <dbReference type="Pfam" id="PF00808"/>
    </source>
</evidence>
<dbReference type="EMBL" id="JAUEPU010000003">
    <property type="protein sequence ID" value="KAK0504171.1"/>
    <property type="molecule type" value="Genomic_DNA"/>
</dbReference>
<accession>A0AA39QLS4</accession>
<dbReference type="CDD" id="cd23645">
    <property type="entry name" value="HFD_Dpb3-like"/>
    <property type="match status" value="1"/>
</dbReference>
<organism evidence="5 6">
    <name type="scientific">Armillaria luteobubalina</name>
    <dbReference type="NCBI Taxonomy" id="153913"/>
    <lineage>
        <taxon>Eukaryota</taxon>
        <taxon>Fungi</taxon>
        <taxon>Dikarya</taxon>
        <taxon>Basidiomycota</taxon>
        <taxon>Agaricomycotina</taxon>
        <taxon>Agaricomycetes</taxon>
        <taxon>Agaricomycetidae</taxon>
        <taxon>Agaricales</taxon>
        <taxon>Marasmiineae</taxon>
        <taxon>Physalacriaceae</taxon>
        <taxon>Armillaria</taxon>
    </lineage>
</organism>
<proteinExistence type="predicted"/>
<dbReference type="InterPro" id="IPR009072">
    <property type="entry name" value="Histone-fold"/>
</dbReference>
<name>A0AA39QLS4_9AGAR</name>
<gene>
    <name evidence="5" type="ORF">EDD18DRAFT_1132310</name>
</gene>
<dbReference type="InterPro" id="IPR050568">
    <property type="entry name" value="Transcr_DNA_Rep_Reg"/>
</dbReference>
<dbReference type="GO" id="GO:0006261">
    <property type="term" value="P:DNA-templated DNA replication"/>
    <property type="evidence" value="ECO:0007669"/>
    <property type="project" value="TreeGrafter"/>
</dbReference>
<dbReference type="GO" id="GO:0008623">
    <property type="term" value="C:CHRAC"/>
    <property type="evidence" value="ECO:0007669"/>
    <property type="project" value="TreeGrafter"/>
</dbReference>
<reference evidence="5" key="1">
    <citation type="submission" date="2023-06" db="EMBL/GenBank/DDBJ databases">
        <authorList>
            <consortium name="Lawrence Berkeley National Laboratory"/>
            <person name="Ahrendt S."/>
            <person name="Sahu N."/>
            <person name="Indic B."/>
            <person name="Wong-Bajracharya J."/>
            <person name="Merenyi Z."/>
            <person name="Ke H.-M."/>
            <person name="Monk M."/>
            <person name="Kocsube S."/>
            <person name="Drula E."/>
            <person name="Lipzen A."/>
            <person name="Balint B."/>
            <person name="Henrissat B."/>
            <person name="Andreopoulos B."/>
            <person name="Martin F.M."/>
            <person name="Harder C.B."/>
            <person name="Rigling D."/>
            <person name="Ford K.L."/>
            <person name="Foster G.D."/>
            <person name="Pangilinan J."/>
            <person name="Papanicolaou A."/>
            <person name="Barry K."/>
            <person name="LaButti K."/>
            <person name="Viragh M."/>
            <person name="Koriabine M."/>
            <person name="Yan M."/>
            <person name="Riley R."/>
            <person name="Champramary S."/>
            <person name="Plett K.L."/>
            <person name="Tsai I.J."/>
            <person name="Slot J."/>
            <person name="Sipos G."/>
            <person name="Plett J."/>
            <person name="Nagy L.G."/>
            <person name="Grigoriev I.V."/>
        </authorList>
    </citation>
    <scope>NUCLEOTIDE SEQUENCE</scope>
    <source>
        <strain evidence="5">HWK02</strain>
    </source>
</reference>
<evidence type="ECO:0000313" key="6">
    <source>
        <dbReference type="Proteomes" id="UP001175228"/>
    </source>
</evidence>
<keyword evidence="2" id="KW-0539">Nucleus</keyword>
<keyword evidence="6" id="KW-1185">Reference proteome</keyword>
<evidence type="ECO:0000256" key="3">
    <source>
        <dbReference type="SAM" id="MobiDB-lite"/>
    </source>
</evidence>
<evidence type="ECO:0000256" key="2">
    <source>
        <dbReference type="ARBA" id="ARBA00023242"/>
    </source>
</evidence>